<feature type="chain" id="PRO_5035796363" evidence="2">
    <location>
        <begin position="20"/>
        <end position="223"/>
    </location>
</feature>
<keyword evidence="1" id="KW-1133">Transmembrane helix</keyword>
<keyword evidence="4" id="KW-1185">Reference proteome</keyword>
<dbReference type="PANTHER" id="PTHR21879:SF23">
    <property type="entry name" value="IP06949P"/>
    <property type="match status" value="1"/>
</dbReference>
<dbReference type="Proteomes" id="UP000494165">
    <property type="component" value="Unassembled WGS sequence"/>
</dbReference>
<feature type="transmembrane region" description="Helical" evidence="1">
    <location>
        <begin position="147"/>
        <end position="174"/>
    </location>
</feature>
<evidence type="ECO:0000256" key="1">
    <source>
        <dbReference type="SAM" id="Phobius"/>
    </source>
</evidence>
<dbReference type="Pfam" id="PF07898">
    <property type="entry name" value="DUF1676"/>
    <property type="match status" value="1"/>
</dbReference>
<organism evidence="3 4">
    <name type="scientific">Cloeon dipterum</name>
    <dbReference type="NCBI Taxonomy" id="197152"/>
    <lineage>
        <taxon>Eukaryota</taxon>
        <taxon>Metazoa</taxon>
        <taxon>Ecdysozoa</taxon>
        <taxon>Arthropoda</taxon>
        <taxon>Hexapoda</taxon>
        <taxon>Insecta</taxon>
        <taxon>Pterygota</taxon>
        <taxon>Palaeoptera</taxon>
        <taxon>Ephemeroptera</taxon>
        <taxon>Pisciforma</taxon>
        <taxon>Baetidae</taxon>
        <taxon>Cloeon</taxon>
    </lineage>
</organism>
<dbReference type="PANTHER" id="PTHR21879">
    <property type="entry name" value="FI03362P-RELATED-RELATED"/>
    <property type="match status" value="1"/>
</dbReference>
<dbReference type="EMBL" id="CADEPI010000098">
    <property type="protein sequence ID" value="CAB3374409.1"/>
    <property type="molecule type" value="Genomic_DNA"/>
</dbReference>
<name>A0A8S1D962_9INSE</name>
<feature type="signal peptide" evidence="2">
    <location>
        <begin position="1"/>
        <end position="19"/>
    </location>
</feature>
<dbReference type="OrthoDB" id="10652164at2759"/>
<evidence type="ECO:0000256" key="2">
    <source>
        <dbReference type="SAM" id="SignalP"/>
    </source>
</evidence>
<reference evidence="3 4" key="1">
    <citation type="submission" date="2020-04" db="EMBL/GenBank/DDBJ databases">
        <authorList>
            <person name="Alioto T."/>
            <person name="Alioto T."/>
            <person name="Gomez Garrido J."/>
        </authorList>
    </citation>
    <scope>NUCLEOTIDE SEQUENCE [LARGE SCALE GENOMIC DNA]</scope>
</reference>
<evidence type="ECO:0000313" key="3">
    <source>
        <dbReference type="EMBL" id="CAB3374409.1"/>
    </source>
</evidence>
<protein>
    <submittedName>
        <fullName evidence="3">Uncharacterized protein</fullName>
    </submittedName>
</protein>
<dbReference type="GO" id="GO:0016020">
    <property type="term" value="C:membrane"/>
    <property type="evidence" value="ECO:0007669"/>
    <property type="project" value="TreeGrafter"/>
</dbReference>
<gene>
    <name evidence="3" type="ORF">CLODIP_2_CD16304</name>
</gene>
<sequence>MQSSRSILLFVALLGLVAGLPAEVCPPGSESVGCVARNVVSELSNEADEALPLVRRLWDGVELVKVEAQKIEEPLEGMDNARDLSSSLLNTVRKFASGYEVRLRLQDVVDGAIKDISEARKGGFGGGKKKDGGAMMLAMMMAGMMKAMALGALGLLAMKALTVSSLAFLLSAIVGLKKLLSKGDDGGHEVVQVHGHHGDYHHRRALDLAAHDLAYNGQAQSTA</sequence>
<comment type="caution">
    <text evidence="3">The sequence shown here is derived from an EMBL/GenBank/DDBJ whole genome shotgun (WGS) entry which is preliminary data.</text>
</comment>
<dbReference type="AlphaFoldDB" id="A0A8S1D962"/>
<dbReference type="InterPro" id="IPR012464">
    <property type="entry name" value="DUF1676"/>
</dbReference>
<proteinExistence type="predicted"/>
<keyword evidence="2" id="KW-0732">Signal</keyword>
<evidence type="ECO:0000313" key="4">
    <source>
        <dbReference type="Proteomes" id="UP000494165"/>
    </source>
</evidence>
<accession>A0A8S1D962</accession>
<keyword evidence="1" id="KW-0472">Membrane</keyword>
<keyword evidence="1" id="KW-0812">Transmembrane</keyword>